<dbReference type="EMBL" id="LPWE01000012">
    <property type="protein sequence ID" value="ODR94669.1"/>
    <property type="molecule type" value="Genomic_DNA"/>
</dbReference>
<comment type="caution">
    <text evidence="2">The sequence shown here is derived from an EMBL/GenBank/DDBJ whole genome shotgun (WGS) entry which is preliminary data.</text>
</comment>
<evidence type="ECO:0000256" key="1">
    <source>
        <dbReference type="ARBA" id="ARBA00005260"/>
    </source>
</evidence>
<comment type="similarity">
    <text evidence="1">Belongs to the FrmR/RcnR family.</text>
</comment>
<proteinExistence type="inferred from homology"/>
<dbReference type="GO" id="GO:0003677">
    <property type="term" value="F:DNA binding"/>
    <property type="evidence" value="ECO:0007669"/>
    <property type="project" value="InterPro"/>
</dbReference>
<dbReference type="Gene3D" id="1.20.58.1000">
    <property type="entry name" value="Metal-sensitive repressor, helix protomer"/>
    <property type="match status" value="1"/>
</dbReference>
<protein>
    <submittedName>
        <fullName evidence="2">Metal resistance protein</fullName>
    </submittedName>
</protein>
<gene>
    <name evidence="2" type="ORF">AUC70_08630</name>
</gene>
<evidence type="ECO:0000313" key="2">
    <source>
        <dbReference type="EMBL" id="ODR94669.1"/>
    </source>
</evidence>
<reference evidence="2 3" key="1">
    <citation type="journal article" date="2016" name="Environ. Microbiol.">
        <title>New Methyloceanibacter diversity from North Sea sediments includes methanotroph containing solely the soluble methane monooxygenase.</title>
        <authorList>
            <person name="Vekeman B."/>
            <person name="Kerckhof F.M."/>
            <person name="Cremers G."/>
            <person name="de Vos P."/>
            <person name="Vandamme P."/>
            <person name="Boon N."/>
            <person name="Op den Camp H.J."/>
            <person name="Heylen K."/>
        </authorList>
    </citation>
    <scope>NUCLEOTIDE SEQUENCE [LARGE SCALE GENOMIC DNA]</scope>
    <source>
        <strain evidence="2 3">R-67176</strain>
    </source>
</reference>
<dbReference type="PANTHER" id="PTHR33677">
    <property type="entry name" value="TRANSCRIPTIONAL REPRESSOR FRMR-RELATED"/>
    <property type="match status" value="1"/>
</dbReference>
<dbReference type="Proteomes" id="UP000094172">
    <property type="component" value="Unassembled WGS sequence"/>
</dbReference>
<dbReference type="AlphaFoldDB" id="A0A1E3VMC0"/>
<dbReference type="InterPro" id="IPR038390">
    <property type="entry name" value="Metal_Tscrpt_repr_sf"/>
</dbReference>
<dbReference type="RefSeq" id="WP_069445027.1">
    <property type="nucleotide sequence ID" value="NZ_LPWE01000012.1"/>
</dbReference>
<dbReference type="InterPro" id="IPR003735">
    <property type="entry name" value="Metal_Tscrpt_repr"/>
</dbReference>
<name>A0A1E3VMC0_9HYPH</name>
<dbReference type="GO" id="GO:0046872">
    <property type="term" value="F:metal ion binding"/>
    <property type="evidence" value="ECO:0007669"/>
    <property type="project" value="InterPro"/>
</dbReference>
<accession>A0A1E3VMC0</accession>
<dbReference type="Pfam" id="PF02583">
    <property type="entry name" value="Trns_repr_metal"/>
    <property type="match status" value="1"/>
</dbReference>
<keyword evidence="3" id="KW-1185">Reference proteome</keyword>
<sequence>MIHQTHDDVLRRLKRAAGHLQHTISMIETGRPCPEVAQQLHAVSKAIEQAKKIFIHDHIDHCLNDSIGKSAHRKSLIVEFKEISKYL</sequence>
<dbReference type="STRING" id="1774970.AUC70_08630"/>
<organism evidence="2 3">
    <name type="scientific">Methyloceanibacter stevinii</name>
    <dbReference type="NCBI Taxonomy" id="1774970"/>
    <lineage>
        <taxon>Bacteria</taxon>
        <taxon>Pseudomonadati</taxon>
        <taxon>Pseudomonadota</taxon>
        <taxon>Alphaproteobacteria</taxon>
        <taxon>Hyphomicrobiales</taxon>
        <taxon>Hyphomicrobiaceae</taxon>
        <taxon>Methyloceanibacter</taxon>
    </lineage>
</organism>
<dbReference type="GO" id="GO:0045892">
    <property type="term" value="P:negative regulation of DNA-templated transcription"/>
    <property type="evidence" value="ECO:0007669"/>
    <property type="project" value="UniProtKB-ARBA"/>
</dbReference>
<evidence type="ECO:0000313" key="3">
    <source>
        <dbReference type="Proteomes" id="UP000094172"/>
    </source>
</evidence>